<protein>
    <submittedName>
        <fullName evidence="1">Uncharacterized protein</fullName>
    </submittedName>
</protein>
<keyword evidence="3" id="KW-1185">Reference proteome</keyword>
<dbReference type="OrthoDB" id="33105at2157"/>
<dbReference type="RefSeq" id="WP_126449670.1">
    <property type="nucleotide sequence ID" value="NZ_AP018553.1"/>
</dbReference>
<dbReference type="KEGG" id="sacd:HS1genome_0727"/>
<dbReference type="EMBL" id="AP018553">
    <property type="protein sequence ID" value="BBD72338.1"/>
    <property type="molecule type" value="Genomic_DNA"/>
</dbReference>
<dbReference type="GeneID" id="38666230"/>
<name>A0A348B2D6_9CREN</name>
<reference evidence="2" key="1">
    <citation type="journal article" date="2014" name="Int. J. Syst. Evol. Microbiol.">
        <title>Complete genome sequence of Corynebacterium casei LMG S-19264T (=DSM 44701T), isolated from a smear-ripened cheese.</title>
        <authorList>
            <consortium name="US DOE Joint Genome Institute (JGI-PGF)"/>
            <person name="Walter F."/>
            <person name="Albersmeier A."/>
            <person name="Kalinowski J."/>
            <person name="Ruckert C."/>
        </authorList>
    </citation>
    <scope>NUCLEOTIDE SEQUENCE</scope>
    <source>
        <strain evidence="2">JCM 31740</strain>
    </source>
</reference>
<organism evidence="1 3">
    <name type="scientific">Sulfodiicoccus acidiphilus</name>
    <dbReference type="NCBI Taxonomy" id="1670455"/>
    <lineage>
        <taxon>Archaea</taxon>
        <taxon>Thermoproteota</taxon>
        <taxon>Thermoprotei</taxon>
        <taxon>Sulfolobales</taxon>
        <taxon>Sulfolobaceae</taxon>
        <taxon>Sulfodiicoccus</taxon>
    </lineage>
</organism>
<proteinExistence type="predicted"/>
<evidence type="ECO:0000313" key="2">
    <source>
        <dbReference type="EMBL" id="GGT90176.1"/>
    </source>
</evidence>
<reference evidence="1" key="3">
    <citation type="journal article" date="2019" name="BMC Res. Notes">
        <title>Complete genome sequence of the Sulfodiicoccus acidiphilus strain HS-1T, the first crenarchaeon that lacks polB3, isolated from an acidic hot spring in Ohwaku-dani, Hakone, Japan.</title>
        <authorList>
            <person name="Sakai H.D."/>
            <person name="Kurosawa N."/>
        </authorList>
    </citation>
    <scope>NUCLEOTIDE SEQUENCE</scope>
    <source>
        <strain evidence="1">HS-1</strain>
    </source>
</reference>
<evidence type="ECO:0000313" key="1">
    <source>
        <dbReference type="EMBL" id="BBD72338.1"/>
    </source>
</evidence>
<sequence>MRRINLAADQNVAAELESEAKKRGYTLYAVTNMALKLAVRAMKEGADLELLEGLLEFYRVMKSMDAVPVTSWYLDNVSKLCFSANQQEFLSICEAAGDQLASYLKGRAKDLSGVLEIYKVIRELLPISEISINAEDGFTEVRVAGTGFSRESTTCAARAFSRMLESFGLRTVELSASPGGIIYLKLRPVTGDSNSRP</sequence>
<gene>
    <name evidence="2" type="ORF">GCM10007116_04940</name>
    <name evidence="1" type="ORF">HS1genome_0727</name>
</gene>
<reference evidence="3" key="2">
    <citation type="submission" date="2018-04" db="EMBL/GenBank/DDBJ databases">
        <title>Complete genome sequence of Sulfodiicoccus acidiphilus strain HS-1.</title>
        <authorList>
            <person name="Sakai H.D."/>
            <person name="Kurosawa N."/>
        </authorList>
    </citation>
    <scope>NUCLEOTIDE SEQUENCE [LARGE SCALE GENOMIC DNA]</scope>
    <source>
        <strain evidence="3">HS-1</strain>
    </source>
</reference>
<dbReference type="Proteomes" id="UP000616143">
    <property type="component" value="Unassembled WGS sequence"/>
</dbReference>
<reference evidence="2" key="4">
    <citation type="submission" date="2020-09" db="EMBL/GenBank/DDBJ databases">
        <authorList>
            <person name="Sun Q."/>
            <person name="Ohkuma M."/>
        </authorList>
    </citation>
    <scope>NUCLEOTIDE SEQUENCE</scope>
    <source>
        <strain evidence="2">JCM 31740</strain>
    </source>
</reference>
<dbReference type="AlphaFoldDB" id="A0A348B2D6"/>
<dbReference type="Proteomes" id="UP000276741">
    <property type="component" value="Chromosome"/>
</dbReference>
<evidence type="ECO:0000313" key="3">
    <source>
        <dbReference type="Proteomes" id="UP000276741"/>
    </source>
</evidence>
<accession>A0A348B2D6</accession>
<dbReference type="EMBL" id="BMQS01000004">
    <property type="protein sequence ID" value="GGT90176.1"/>
    <property type="molecule type" value="Genomic_DNA"/>
</dbReference>